<comment type="caution">
    <text evidence="4">The sequence shown here is derived from an EMBL/GenBank/DDBJ whole genome shotgun (WGS) entry which is preliminary data.</text>
</comment>
<dbReference type="PANTHER" id="PTHR10509:SF85">
    <property type="entry name" value="O-METHYLTRANSFERASE RV1220C-RELATED"/>
    <property type="match status" value="1"/>
</dbReference>
<dbReference type="InterPro" id="IPR050362">
    <property type="entry name" value="Cation-dep_OMT"/>
</dbReference>
<keyword evidence="5" id="KW-1185">Reference proteome</keyword>
<dbReference type="PROSITE" id="PS51682">
    <property type="entry name" value="SAM_OMT_I"/>
    <property type="match status" value="1"/>
</dbReference>
<evidence type="ECO:0000256" key="1">
    <source>
        <dbReference type="ARBA" id="ARBA00022603"/>
    </source>
</evidence>
<gene>
    <name evidence="4" type="ORF">ACFSYH_10080</name>
</gene>
<dbReference type="InterPro" id="IPR029063">
    <property type="entry name" value="SAM-dependent_MTases_sf"/>
</dbReference>
<accession>A0ABW5XEZ6</accession>
<dbReference type="SUPFAM" id="SSF53335">
    <property type="entry name" value="S-adenosyl-L-methionine-dependent methyltransferases"/>
    <property type="match status" value="1"/>
</dbReference>
<evidence type="ECO:0000256" key="2">
    <source>
        <dbReference type="ARBA" id="ARBA00022679"/>
    </source>
</evidence>
<protein>
    <submittedName>
        <fullName evidence="4">O-methyltransferase</fullName>
        <ecNumber evidence="4">2.1.1.-</ecNumber>
    </submittedName>
</protein>
<proteinExistence type="predicted"/>
<dbReference type="GO" id="GO:0008168">
    <property type="term" value="F:methyltransferase activity"/>
    <property type="evidence" value="ECO:0007669"/>
    <property type="project" value="UniProtKB-KW"/>
</dbReference>
<dbReference type="Gene3D" id="3.40.50.150">
    <property type="entry name" value="Vaccinia Virus protein VP39"/>
    <property type="match status" value="1"/>
</dbReference>
<evidence type="ECO:0000313" key="5">
    <source>
        <dbReference type="Proteomes" id="UP001597391"/>
    </source>
</evidence>
<dbReference type="InterPro" id="IPR002935">
    <property type="entry name" value="SAM_O-MeTrfase"/>
</dbReference>
<organism evidence="4 5">
    <name type="scientific">Populibacterium corticicola</name>
    <dbReference type="NCBI Taxonomy" id="1812826"/>
    <lineage>
        <taxon>Bacteria</taxon>
        <taxon>Bacillati</taxon>
        <taxon>Actinomycetota</taxon>
        <taxon>Actinomycetes</taxon>
        <taxon>Micrococcales</taxon>
        <taxon>Jonesiaceae</taxon>
        <taxon>Populibacterium</taxon>
    </lineage>
</organism>
<evidence type="ECO:0000313" key="4">
    <source>
        <dbReference type="EMBL" id="MFD2840916.1"/>
    </source>
</evidence>
<dbReference type="Proteomes" id="UP001597391">
    <property type="component" value="Unassembled WGS sequence"/>
</dbReference>
<dbReference type="GO" id="GO:0032259">
    <property type="term" value="P:methylation"/>
    <property type="evidence" value="ECO:0007669"/>
    <property type="project" value="UniProtKB-KW"/>
</dbReference>
<dbReference type="Pfam" id="PF01596">
    <property type="entry name" value="Methyltransf_3"/>
    <property type="match status" value="1"/>
</dbReference>
<dbReference type="PANTHER" id="PTHR10509">
    <property type="entry name" value="O-METHYLTRANSFERASE-RELATED"/>
    <property type="match status" value="1"/>
</dbReference>
<dbReference type="RefSeq" id="WP_377466844.1">
    <property type="nucleotide sequence ID" value="NZ_JBHUOP010000004.1"/>
</dbReference>
<sequence length="213" mass="22974">MSEKAQNWTYTEQFALESEVIVRARERGAHLGCPSISPGTGATLRLLAHATQAKAVVEIGTGTGVAALWLLEGMAPDGVLTTIDSEIEFHRAAKEAFIEAGIKPTRTRTISGKSHEVLPRLADAAYDIIFVGTDTAHYANYVTQAERLLRPGGTLVLDNALWYGKVADPANREETPALLRGVARELHESPNWHVALLPTGNGLLCATRTVPAR</sequence>
<name>A0ABW5XEZ6_9MICO</name>
<evidence type="ECO:0000256" key="3">
    <source>
        <dbReference type="ARBA" id="ARBA00022691"/>
    </source>
</evidence>
<dbReference type="EMBL" id="JBHUOP010000004">
    <property type="protein sequence ID" value="MFD2840916.1"/>
    <property type="molecule type" value="Genomic_DNA"/>
</dbReference>
<reference evidence="5" key="1">
    <citation type="journal article" date="2019" name="Int. J. Syst. Evol. Microbiol.">
        <title>The Global Catalogue of Microorganisms (GCM) 10K type strain sequencing project: providing services to taxonomists for standard genome sequencing and annotation.</title>
        <authorList>
            <consortium name="The Broad Institute Genomics Platform"/>
            <consortium name="The Broad Institute Genome Sequencing Center for Infectious Disease"/>
            <person name="Wu L."/>
            <person name="Ma J."/>
        </authorList>
    </citation>
    <scope>NUCLEOTIDE SEQUENCE [LARGE SCALE GENOMIC DNA]</scope>
    <source>
        <strain evidence="5">KCTC 33576</strain>
    </source>
</reference>
<dbReference type="EC" id="2.1.1.-" evidence="4"/>
<keyword evidence="3" id="KW-0949">S-adenosyl-L-methionine</keyword>
<keyword evidence="1 4" id="KW-0489">Methyltransferase</keyword>
<keyword evidence="2 4" id="KW-0808">Transferase</keyword>
<dbReference type="CDD" id="cd02440">
    <property type="entry name" value="AdoMet_MTases"/>
    <property type="match status" value="1"/>
</dbReference>